<dbReference type="InterPro" id="IPR036388">
    <property type="entry name" value="WH-like_DNA-bd_sf"/>
</dbReference>
<evidence type="ECO:0000313" key="3">
    <source>
        <dbReference type="Proteomes" id="UP000316252"/>
    </source>
</evidence>
<feature type="compositionally biased region" description="Low complexity" evidence="1">
    <location>
        <begin position="94"/>
        <end position="130"/>
    </location>
</feature>
<proteinExistence type="predicted"/>
<evidence type="ECO:0000313" key="2">
    <source>
        <dbReference type="EMBL" id="TPW74810.1"/>
    </source>
</evidence>
<feature type="compositionally biased region" description="Low complexity" evidence="1">
    <location>
        <begin position="197"/>
        <end position="229"/>
    </location>
</feature>
<evidence type="ECO:0000256" key="1">
    <source>
        <dbReference type="SAM" id="MobiDB-lite"/>
    </source>
</evidence>
<protein>
    <submittedName>
        <fullName evidence="2">Sigma-70 family RNA polymerase sigma factor</fullName>
    </submittedName>
</protein>
<keyword evidence="3" id="KW-1185">Reference proteome</keyword>
<feature type="compositionally biased region" description="Basic and acidic residues" evidence="1">
    <location>
        <begin position="75"/>
        <end position="90"/>
    </location>
</feature>
<reference evidence="2 3" key="1">
    <citation type="submission" date="2019-06" db="EMBL/GenBank/DDBJ databases">
        <authorList>
            <person name="Li F."/>
        </authorList>
    </citation>
    <scope>NUCLEOTIDE SEQUENCE [LARGE SCALE GENOMIC DNA]</scope>
    <source>
        <strain evidence="2 3">10F1D-1</strain>
    </source>
</reference>
<accession>A0A506XZI5</accession>
<dbReference type="OrthoDB" id="9811152at2"/>
<feature type="region of interest" description="Disordered" evidence="1">
    <location>
        <begin position="75"/>
        <end position="130"/>
    </location>
</feature>
<sequence length="238" mass="25034">MPAFTTLDFDEFLDADFRRAVSAVGVISGDRELARQAVEDVLVGLVQRPPARVIENRIAWVVVVASERAEKLAREQRRAERHGEVRKEPAEPVATTESAALAATTAPSETTAPAETTAPSATTRADTDPADAADPALVIQSRMLQRMRGLPLRARQVGVLSYQLGLSIERIGEGIGVPAAVVSQELQRMRAAVFPPRATSAAAAAPTPDETARSAADPAVDPTAAPASDGRSPSEVAA</sequence>
<dbReference type="RefSeq" id="WP_141164441.1">
    <property type="nucleotide sequence ID" value="NZ_VHQG01000004.1"/>
</dbReference>
<dbReference type="InterPro" id="IPR013324">
    <property type="entry name" value="RNA_pol_sigma_r3/r4-like"/>
</dbReference>
<name>A0A506XZI5_9MICO</name>
<comment type="caution">
    <text evidence="2">The sequence shown here is derived from an EMBL/GenBank/DDBJ whole genome shotgun (WGS) entry which is preliminary data.</text>
</comment>
<dbReference type="Proteomes" id="UP000316252">
    <property type="component" value="Unassembled WGS sequence"/>
</dbReference>
<dbReference type="AlphaFoldDB" id="A0A506XZI5"/>
<feature type="region of interest" description="Disordered" evidence="1">
    <location>
        <begin position="197"/>
        <end position="238"/>
    </location>
</feature>
<dbReference type="EMBL" id="VHQG01000004">
    <property type="protein sequence ID" value="TPW74810.1"/>
    <property type="molecule type" value="Genomic_DNA"/>
</dbReference>
<gene>
    <name evidence="2" type="ORF">FJ657_14655</name>
</gene>
<dbReference type="SUPFAM" id="SSF88659">
    <property type="entry name" value="Sigma3 and sigma4 domains of RNA polymerase sigma factors"/>
    <property type="match status" value="1"/>
</dbReference>
<dbReference type="Gene3D" id="1.10.10.10">
    <property type="entry name" value="Winged helix-like DNA-binding domain superfamily/Winged helix DNA-binding domain"/>
    <property type="match status" value="1"/>
</dbReference>
<organism evidence="2 3">
    <name type="scientific">Schumannella soli</name>
    <dbReference type="NCBI Taxonomy" id="2590779"/>
    <lineage>
        <taxon>Bacteria</taxon>
        <taxon>Bacillati</taxon>
        <taxon>Actinomycetota</taxon>
        <taxon>Actinomycetes</taxon>
        <taxon>Micrococcales</taxon>
        <taxon>Microbacteriaceae</taxon>
        <taxon>Schumannella</taxon>
    </lineage>
</organism>